<accession>A0AA38RKU8</accession>
<feature type="region of interest" description="Disordered" evidence="1">
    <location>
        <begin position="114"/>
        <end position="133"/>
    </location>
</feature>
<evidence type="ECO:0000313" key="3">
    <source>
        <dbReference type="Proteomes" id="UP001174694"/>
    </source>
</evidence>
<keyword evidence="3" id="KW-1185">Reference proteome</keyword>
<dbReference type="Proteomes" id="UP001174694">
    <property type="component" value="Unassembled WGS sequence"/>
</dbReference>
<proteinExistence type="predicted"/>
<feature type="region of interest" description="Disordered" evidence="1">
    <location>
        <begin position="62"/>
        <end position="108"/>
    </location>
</feature>
<gene>
    <name evidence="2" type="ORF">NKR23_g7683</name>
</gene>
<feature type="compositionally biased region" description="Polar residues" evidence="1">
    <location>
        <begin position="96"/>
        <end position="108"/>
    </location>
</feature>
<name>A0AA38RKU8_9PEZI</name>
<evidence type="ECO:0000313" key="2">
    <source>
        <dbReference type="EMBL" id="KAJ9141669.1"/>
    </source>
</evidence>
<feature type="compositionally biased region" description="Basic and acidic residues" evidence="1">
    <location>
        <begin position="1"/>
        <end position="13"/>
    </location>
</feature>
<organism evidence="2 3">
    <name type="scientific">Pleurostoma richardsiae</name>
    <dbReference type="NCBI Taxonomy" id="41990"/>
    <lineage>
        <taxon>Eukaryota</taxon>
        <taxon>Fungi</taxon>
        <taxon>Dikarya</taxon>
        <taxon>Ascomycota</taxon>
        <taxon>Pezizomycotina</taxon>
        <taxon>Sordariomycetes</taxon>
        <taxon>Sordariomycetidae</taxon>
        <taxon>Calosphaeriales</taxon>
        <taxon>Pleurostomataceae</taxon>
        <taxon>Pleurostoma</taxon>
    </lineage>
</organism>
<evidence type="ECO:0000256" key="1">
    <source>
        <dbReference type="SAM" id="MobiDB-lite"/>
    </source>
</evidence>
<comment type="caution">
    <text evidence="2">The sequence shown here is derived from an EMBL/GenBank/DDBJ whole genome shotgun (WGS) entry which is preliminary data.</text>
</comment>
<reference evidence="2" key="1">
    <citation type="submission" date="2022-07" db="EMBL/GenBank/DDBJ databases">
        <title>Fungi with potential for degradation of polypropylene.</title>
        <authorList>
            <person name="Gostincar C."/>
        </authorList>
    </citation>
    <scope>NUCLEOTIDE SEQUENCE</scope>
    <source>
        <strain evidence="2">EXF-13308</strain>
    </source>
</reference>
<dbReference type="AlphaFoldDB" id="A0AA38RKU8"/>
<sequence>MSHETCPLDRYRDANNSSEVDIPVYEDDAGHLNEVGAGSEDPDSQQLPRSYYARQQSWHVESAVTLPEDEPWPGIEDDMSDGENMDPLDTDMDGSDSGSEPSEYPSTQRAWHVVDDDNMDDPGSNTGFKIHEDGIETGVRGSVTRWN</sequence>
<dbReference type="EMBL" id="JANBVO010000025">
    <property type="protein sequence ID" value="KAJ9141669.1"/>
    <property type="molecule type" value="Genomic_DNA"/>
</dbReference>
<feature type="region of interest" description="Disordered" evidence="1">
    <location>
        <begin position="1"/>
        <end position="47"/>
    </location>
</feature>
<feature type="compositionally biased region" description="Acidic residues" evidence="1">
    <location>
        <begin position="67"/>
        <end position="94"/>
    </location>
</feature>
<protein>
    <submittedName>
        <fullName evidence="2">Uncharacterized protein</fullName>
    </submittedName>
</protein>